<gene>
    <name evidence="8" type="ORF">CYNAS_LOCUS19703</name>
</gene>
<evidence type="ECO:0000259" key="7">
    <source>
        <dbReference type="PROSITE" id="PS50279"/>
    </source>
</evidence>
<dbReference type="PRINTS" id="PR00759">
    <property type="entry name" value="BASICPTASE"/>
</dbReference>
<dbReference type="PROSITE" id="PS50279">
    <property type="entry name" value="BPTI_KUNITZ_2"/>
    <property type="match status" value="1"/>
</dbReference>
<dbReference type="GO" id="GO:0004867">
    <property type="term" value="F:serine-type endopeptidase inhibitor activity"/>
    <property type="evidence" value="ECO:0007669"/>
    <property type="project" value="UniProtKB-KW"/>
</dbReference>
<dbReference type="Gene3D" id="4.10.410.10">
    <property type="entry name" value="Pancreatic trypsin inhibitor Kunitz domain"/>
    <property type="match status" value="1"/>
</dbReference>
<comment type="function">
    <text evidence="5">Serine protease inhibitor that inhibits trypsin at a molar ratio of 1:1.</text>
</comment>
<evidence type="ECO:0000313" key="9">
    <source>
        <dbReference type="Proteomes" id="UP001176961"/>
    </source>
</evidence>
<dbReference type="InterPro" id="IPR036880">
    <property type="entry name" value="Kunitz_BPTI_sf"/>
</dbReference>
<feature type="domain" description="BPTI/Kunitz inhibitor" evidence="7">
    <location>
        <begin position="41"/>
        <end position="91"/>
    </location>
</feature>
<organism evidence="8 9">
    <name type="scientific">Cylicocyclus nassatus</name>
    <name type="common">Nematode worm</name>
    <dbReference type="NCBI Taxonomy" id="53992"/>
    <lineage>
        <taxon>Eukaryota</taxon>
        <taxon>Metazoa</taxon>
        <taxon>Ecdysozoa</taxon>
        <taxon>Nematoda</taxon>
        <taxon>Chromadorea</taxon>
        <taxon>Rhabditida</taxon>
        <taxon>Rhabditina</taxon>
        <taxon>Rhabditomorpha</taxon>
        <taxon>Strongyloidea</taxon>
        <taxon>Strongylidae</taxon>
        <taxon>Cylicocyclus</taxon>
    </lineage>
</organism>
<dbReference type="AlphaFoldDB" id="A0AA36HBG6"/>
<dbReference type="InterPro" id="IPR020901">
    <property type="entry name" value="Prtase_inh_Kunz-CS"/>
</dbReference>
<evidence type="ECO:0000256" key="3">
    <source>
        <dbReference type="ARBA" id="ARBA00023157"/>
    </source>
</evidence>
<feature type="chain" id="PRO_5041460968" description="BPTI/Kunitz inhibitor domain-containing protein" evidence="6">
    <location>
        <begin position="19"/>
        <end position="152"/>
    </location>
</feature>
<dbReference type="PANTHER" id="PTHR47247">
    <property type="entry name" value="KUNITZ-TYPE PROTEASE INHIBITOR 2"/>
    <property type="match status" value="1"/>
</dbReference>
<accession>A0AA36HBG6</accession>
<evidence type="ECO:0000256" key="4">
    <source>
        <dbReference type="ARBA" id="ARBA00049646"/>
    </source>
</evidence>
<evidence type="ECO:0000256" key="1">
    <source>
        <dbReference type="ARBA" id="ARBA00022690"/>
    </source>
</evidence>
<keyword evidence="2" id="KW-0722">Serine protease inhibitor</keyword>
<protein>
    <recommendedName>
        <fullName evidence="7">BPTI/Kunitz inhibitor domain-containing protein</fullName>
    </recommendedName>
</protein>
<dbReference type="PROSITE" id="PS00280">
    <property type="entry name" value="BPTI_KUNITZ_1"/>
    <property type="match status" value="1"/>
</dbReference>
<proteinExistence type="inferred from homology"/>
<reference evidence="8" key="1">
    <citation type="submission" date="2023-07" db="EMBL/GenBank/DDBJ databases">
        <authorList>
            <consortium name="CYATHOMIX"/>
        </authorList>
    </citation>
    <scope>NUCLEOTIDE SEQUENCE</scope>
    <source>
        <strain evidence="8">N/A</strain>
    </source>
</reference>
<sequence length="152" mass="17605">MKVVILLLLLATTEFLMAAKRRSRKINNYKLPKLTKPSEWCKKPKAVGRCKAAFPGHYYDPQTRSCRPFVYGGCGGNENNFVNQEDCEMACLPAVKERCNCRGFLKPLNSSGKLITEGKYRTQHDRYVSRMRLCMEVCVYVKLTNWEIRKQE</sequence>
<keyword evidence="3" id="KW-1015">Disulfide bond</keyword>
<name>A0AA36HBG6_CYLNA</name>
<dbReference type="SMART" id="SM00131">
    <property type="entry name" value="KU"/>
    <property type="match status" value="1"/>
</dbReference>
<dbReference type="EMBL" id="CATQJL010000316">
    <property type="protein sequence ID" value="CAJ0607720.1"/>
    <property type="molecule type" value="Genomic_DNA"/>
</dbReference>
<dbReference type="InterPro" id="IPR002223">
    <property type="entry name" value="Kunitz_BPTI"/>
</dbReference>
<evidence type="ECO:0000256" key="5">
    <source>
        <dbReference type="ARBA" id="ARBA00093388"/>
    </source>
</evidence>
<dbReference type="Proteomes" id="UP001176961">
    <property type="component" value="Unassembled WGS sequence"/>
</dbReference>
<feature type="signal peptide" evidence="6">
    <location>
        <begin position="1"/>
        <end position="18"/>
    </location>
</feature>
<keyword evidence="9" id="KW-1185">Reference proteome</keyword>
<dbReference type="PANTHER" id="PTHR47247:SF1">
    <property type="entry name" value="KUNITZ-TYPE PROTEASE INHIBITOR 2"/>
    <property type="match status" value="1"/>
</dbReference>
<evidence type="ECO:0000256" key="6">
    <source>
        <dbReference type="SAM" id="SignalP"/>
    </source>
</evidence>
<keyword evidence="6" id="KW-0732">Signal</keyword>
<evidence type="ECO:0000256" key="2">
    <source>
        <dbReference type="ARBA" id="ARBA00022900"/>
    </source>
</evidence>
<dbReference type="Pfam" id="PF00014">
    <property type="entry name" value="Kunitz_BPTI"/>
    <property type="match status" value="1"/>
</dbReference>
<comment type="caution">
    <text evidence="8">The sequence shown here is derived from an EMBL/GenBank/DDBJ whole genome shotgun (WGS) entry which is preliminary data.</text>
</comment>
<evidence type="ECO:0000313" key="8">
    <source>
        <dbReference type="EMBL" id="CAJ0607720.1"/>
    </source>
</evidence>
<keyword evidence="1" id="KW-0646">Protease inhibitor</keyword>
<comment type="similarity">
    <text evidence="4">Belongs to the venom Kunitz-type family. 01 (intermediate) subfamily.</text>
</comment>
<dbReference type="FunFam" id="4.10.410.10:FF:000020">
    <property type="entry name" value="Collagen, type VI, alpha 3"/>
    <property type="match status" value="1"/>
</dbReference>
<dbReference type="SUPFAM" id="SSF57362">
    <property type="entry name" value="BPTI-like"/>
    <property type="match status" value="1"/>
</dbReference>